<feature type="compositionally biased region" description="Basic and acidic residues" evidence="1">
    <location>
        <begin position="40"/>
        <end position="53"/>
    </location>
</feature>
<feature type="region of interest" description="Disordered" evidence="1">
    <location>
        <begin position="522"/>
        <end position="560"/>
    </location>
</feature>
<dbReference type="InterPro" id="IPR058570">
    <property type="entry name" value="HROB_OB"/>
</dbReference>
<sequence length="791" mass="86102">MGCTHTKVFPKEDQEKRQRHKTVSRRGGSAQKKKIAKSVQKLEESETKAEKSTGEILTELIEDGRLKNPKVAKGGLAFHVGSTIPEQAKPKHLARLESTGPGAGEPKDNAYDQKLEDKLLMQQYDAERRRDQIVCGTQPFTDTANKETPPGHTYQNHHHSVNVRTPHVIDTAITQCRSGPSNTQKGREAHSSQRASTEAQPSNTPTLPHRSATRQSKRKFPGPAGLLPKLPPGRSPDVLDVTSVSRKTKSPEQINVQKDDIVMSSQSSEEVFTEAPWQTLLNDLGENGQRLQRRWTLVSSLHKARKKQLLRGKVAIAMCVIDTIDWQGGDASVTLRDTSGRMPGTIHVDVMREHDSDVQQGTVLVLRQVSVISPTARNHYLNITPSNLVTLYTKRDGKVFTKCFIHKDHSLCEVLTKTEAECNREEAAMRSPATNAMNVTPRLQPSATRGPSSTPYRFQPRTPGANVPRTPNAQNWQGHTPRIPISGGVPRSGETPTPGGFQQLPSGMANTPRLRGAYTPVSRASTPCNRAVGTNQTASVGGTSRLQTPRTSTSSNNEPRYASLQFTPNAQSRPVVNGPNQCTSNTAYCLNQNSSTYSSGAGLRTPNTSVSEKSCHFGSQSFHSNSSSVLCSSNNASSNSIKDTRDTVQTNHGNMSANSLANTSVETTPSRKGFKFKSVNKGPNEKISAENINIRSNTQLTSQHSFTTSNKNNNANNFGANSNSVSTSFIKDSSVKPGPSVGCKETVPSGPTVSSAKSVSKPLPRPCFQVDSEWNDDLSDDLLSQLSDEMM</sequence>
<feature type="compositionally biased region" description="Polar residues" evidence="1">
    <location>
        <begin position="652"/>
        <end position="670"/>
    </location>
</feature>
<dbReference type="PANTHER" id="PTHR14523:SF1">
    <property type="entry name" value="HOMOLOGOUS RECOMBINATION OB-FOLD PROTEIN"/>
    <property type="match status" value="1"/>
</dbReference>
<evidence type="ECO:0000256" key="1">
    <source>
        <dbReference type="SAM" id="MobiDB-lite"/>
    </source>
</evidence>
<evidence type="ECO:0000313" key="3">
    <source>
        <dbReference type="EMBL" id="KAK3103640.1"/>
    </source>
</evidence>
<accession>A0AA88YP73</accession>
<feature type="compositionally biased region" description="Polar residues" evidence="1">
    <location>
        <begin position="749"/>
        <end position="758"/>
    </location>
</feature>
<dbReference type="Proteomes" id="UP001186944">
    <property type="component" value="Unassembled WGS sequence"/>
</dbReference>
<dbReference type="PANTHER" id="PTHR14523">
    <property type="entry name" value="UNCHARACTERIZED PROTEIN C17ORF53 HOMOLOG"/>
    <property type="match status" value="1"/>
</dbReference>
<feature type="compositionally biased region" description="Polar residues" evidence="1">
    <location>
        <begin position="192"/>
        <end position="206"/>
    </location>
</feature>
<evidence type="ECO:0000313" key="4">
    <source>
        <dbReference type="Proteomes" id="UP001186944"/>
    </source>
</evidence>
<reference evidence="3" key="1">
    <citation type="submission" date="2019-08" db="EMBL/GenBank/DDBJ databases">
        <title>The improved chromosome-level genome for the pearl oyster Pinctada fucata martensii using PacBio sequencing and Hi-C.</title>
        <authorList>
            <person name="Zheng Z."/>
        </authorList>
    </citation>
    <scope>NUCLEOTIDE SEQUENCE</scope>
    <source>
        <strain evidence="3">ZZ-2019</strain>
        <tissue evidence="3">Adductor muscle</tissue>
    </source>
</reference>
<keyword evidence="4" id="KW-1185">Reference proteome</keyword>
<proteinExistence type="predicted"/>
<gene>
    <name evidence="3" type="ORF">FSP39_020703</name>
</gene>
<organism evidence="3 4">
    <name type="scientific">Pinctada imbricata</name>
    <name type="common">Atlantic pearl-oyster</name>
    <name type="synonym">Pinctada martensii</name>
    <dbReference type="NCBI Taxonomy" id="66713"/>
    <lineage>
        <taxon>Eukaryota</taxon>
        <taxon>Metazoa</taxon>
        <taxon>Spiralia</taxon>
        <taxon>Lophotrochozoa</taxon>
        <taxon>Mollusca</taxon>
        <taxon>Bivalvia</taxon>
        <taxon>Autobranchia</taxon>
        <taxon>Pteriomorphia</taxon>
        <taxon>Pterioida</taxon>
        <taxon>Pterioidea</taxon>
        <taxon>Pteriidae</taxon>
        <taxon>Pinctada</taxon>
    </lineage>
</organism>
<name>A0AA88YP73_PINIB</name>
<feature type="region of interest" description="Disordered" evidence="1">
    <location>
        <begin position="735"/>
        <end position="764"/>
    </location>
</feature>
<dbReference type="Pfam" id="PF15072">
    <property type="entry name" value="HROB"/>
    <property type="match status" value="1"/>
</dbReference>
<dbReference type="GO" id="GO:0000725">
    <property type="term" value="P:recombinational repair"/>
    <property type="evidence" value="ECO:0007669"/>
    <property type="project" value="InterPro"/>
</dbReference>
<dbReference type="InterPro" id="IPR028045">
    <property type="entry name" value="HROB"/>
</dbReference>
<evidence type="ECO:0000259" key="2">
    <source>
        <dbReference type="Pfam" id="PF15072"/>
    </source>
</evidence>
<feature type="compositionally biased region" description="Polar residues" evidence="1">
    <location>
        <begin position="440"/>
        <end position="456"/>
    </location>
</feature>
<feature type="compositionally biased region" description="Basic residues" evidence="1">
    <location>
        <begin position="211"/>
        <end position="220"/>
    </location>
</feature>
<feature type="compositionally biased region" description="Polar residues" evidence="1">
    <location>
        <begin position="469"/>
        <end position="478"/>
    </location>
</feature>
<feature type="region of interest" description="Disordered" evidence="1">
    <location>
        <begin position="440"/>
        <end position="507"/>
    </location>
</feature>
<feature type="domain" description="Homologous recombination OB-fold protein OB-fold" evidence="2">
    <location>
        <begin position="313"/>
        <end position="394"/>
    </location>
</feature>
<feature type="region of interest" description="Disordered" evidence="1">
    <location>
        <begin position="176"/>
        <end position="252"/>
    </location>
</feature>
<dbReference type="EMBL" id="VSWD01000005">
    <property type="protein sequence ID" value="KAK3103640.1"/>
    <property type="molecule type" value="Genomic_DNA"/>
</dbReference>
<dbReference type="AlphaFoldDB" id="A0AA88YP73"/>
<feature type="region of interest" description="Disordered" evidence="1">
    <location>
        <begin position="652"/>
        <end position="682"/>
    </location>
</feature>
<protein>
    <recommendedName>
        <fullName evidence="2">Homologous recombination OB-fold protein OB-fold domain-containing protein</fullName>
    </recommendedName>
</protein>
<comment type="caution">
    <text evidence="3">The sequence shown here is derived from an EMBL/GenBank/DDBJ whole genome shotgun (WGS) entry which is preliminary data.</text>
</comment>
<feature type="region of interest" description="Disordered" evidence="1">
    <location>
        <begin position="139"/>
        <end position="158"/>
    </location>
</feature>
<feature type="region of interest" description="Disordered" evidence="1">
    <location>
        <begin position="1"/>
        <end position="54"/>
    </location>
</feature>